<dbReference type="PANTHER" id="PTHR15825">
    <property type="entry name" value="UBIQUITIN-FOLD MODIFIER 1"/>
    <property type="match status" value="1"/>
</dbReference>
<evidence type="ECO:0000313" key="6">
    <source>
        <dbReference type="Proteomes" id="UP000011713"/>
    </source>
</evidence>
<dbReference type="Pfam" id="PF03671">
    <property type="entry name" value="Ufm1"/>
    <property type="match status" value="1"/>
</dbReference>
<comment type="similarity">
    <text evidence="1">Belongs to the UFM1 family.</text>
</comment>
<sequence>MYRNKLRSQLCSIPRAGSYKRYHHERYMATKLKYRQIKEQEETDESADEPFFWLGMLADGIGINPAQSAGNVFLKHGSELRLIPRDRVGGSSCC</sequence>
<organism evidence="5 6">
    <name type="scientific">Hyaloperonospora arabidopsidis (strain Emoy2)</name>
    <name type="common">Downy mildew agent</name>
    <name type="synonym">Peronospora arabidopsidis</name>
    <dbReference type="NCBI Taxonomy" id="559515"/>
    <lineage>
        <taxon>Eukaryota</taxon>
        <taxon>Sar</taxon>
        <taxon>Stramenopiles</taxon>
        <taxon>Oomycota</taxon>
        <taxon>Peronosporomycetes</taxon>
        <taxon>Peronosporales</taxon>
        <taxon>Peronosporaceae</taxon>
        <taxon>Hyaloperonospora</taxon>
    </lineage>
</organism>
<dbReference type="STRING" id="559515.M4BFJ3"/>
<dbReference type="EnsemblProtists" id="HpaT805062">
    <property type="protein sequence ID" value="HpaP805062"/>
    <property type="gene ID" value="HpaG805062"/>
</dbReference>
<dbReference type="GO" id="GO:0005737">
    <property type="term" value="C:cytoplasm"/>
    <property type="evidence" value="ECO:0007669"/>
    <property type="project" value="TreeGrafter"/>
</dbReference>
<evidence type="ECO:0000256" key="4">
    <source>
        <dbReference type="ARBA" id="ARBA00022786"/>
    </source>
</evidence>
<evidence type="ECO:0000256" key="2">
    <source>
        <dbReference type="ARBA" id="ARBA00015319"/>
    </source>
</evidence>
<dbReference type="PANTHER" id="PTHR15825:SF0">
    <property type="entry name" value="UBIQUITIN-FOLD MODIFIER 1"/>
    <property type="match status" value="1"/>
</dbReference>
<dbReference type="Gene3D" id="3.10.20.90">
    <property type="entry name" value="Phosphatidylinositol 3-kinase Catalytic Subunit, Chain A, domain 1"/>
    <property type="match status" value="1"/>
</dbReference>
<reference evidence="5" key="2">
    <citation type="submission" date="2015-06" db="UniProtKB">
        <authorList>
            <consortium name="EnsemblProtists"/>
        </authorList>
    </citation>
    <scope>IDENTIFICATION</scope>
    <source>
        <strain evidence="5">Emoy2</strain>
    </source>
</reference>
<evidence type="ECO:0000256" key="1">
    <source>
        <dbReference type="ARBA" id="ARBA00010230"/>
    </source>
</evidence>
<accession>M4BFJ3</accession>
<dbReference type="AlphaFoldDB" id="M4BFJ3"/>
<dbReference type="InterPro" id="IPR005375">
    <property type="entry name" value="UFM1"/>
</dbReference>
<name>M4BFJ3_HYAAE</name>
<dbReference type="eggNOG" id="KOG3483">
    <property type="taxonomic scope" value="Eukaryota"/>
</dbReference>
<keyword evidence="3" id="KW-1017">Isopeptide bond</keyword>
<keyword evidence="4" id="KW-0833">Ubl conjugation pathway</keyword>
<reference evidence="6" key="1">
    <citation type="journal article" date="2010" name="Science">
        <title>Signatures of adaptation to obligate biotrophy in the Hyaloperonospora arabidopsidis genome.</title>
        <authorList>
            <person name="Baxter L."/>
            <person name="Tripathy S."/>
            <person name="Ishaque N."/>
            <person name="Boot N."/>
            <person name="Cabral A."/>
            <person name="Kemen E."/>
            <person name="Thines M."/>
            <person name="Ah-Fong A."/>
            <person name="Anderson R."/>
            <person name="Badejoko W."/>
            <person name="Bittner-Eddy P."/>
            <person name="Boore J.L."/>
            <person name="Chibucos M.C."/>
            <person name="Coates M."/>
            <person name="Dehal P."/>
            <person name="Delehaunty K."/>
            <person name="Dong S."/>
            <person name="Downton P."/>
            <person name="Dumas B."/>
            <person name="Fabro G."/>
            <person name="Fronick C."/>
            <person name="Fuerstenberg S.I."/>
            <person name="Fulton L."/>
            <person name="Gaulin E."/>
            <person name="Govers F."/>
            <person name="Hughes L."/>
            <person name="Humphray S."/>
            <person name="Jiang R.H."/>
            <person name="Judelson H."/>
            <person name="Kamoun S."/>
            <person name="Kyung K."/>
            <person name="Meijer H."/>
            <person name="Minx P."/>
            <person name="Morris P."/>
            <person name="Nelson J."/>
            <person name="Phuntumart V."/>
            <person name="Qutob D."/>
            <person name="Rehmany A."/>
            <person name="Rougon-Cardoso A."/>
            <person name="Ryden P."/>
            <person name="Torto-Alalibo T."/>
            <person name="Studholme D."/>
            <person name="Wang Y."/>
            <person name="Win J."/>
            <person name="Wood J."/>
            <person name="Clifton S.W."/>
            <person name="Rogers J."/>
            <person name="Van den Ackerveken G."/>
            <person name="Jones J.D."/>
            <person name="McDowell J.M."/>
            <person name="Beynon J."/>
            <person name="Tyler B.M."/>
        </authorList>
    </citation>
    <scope>NUCLEOTIDE SEQUENCE [LARGE SCALE GENOMIC DNA]</scope>
    <source>
        <strain evidence="6">Emoy2</strain>
    </source>
</reference>
<dbReference type="InterPro" id="IPR029071">
    <property type="entry name" value="Ubiquitin-like_domsf"/>
</dbReference>
<proteinExistence type="inferred from homology"/>
<dbReference type="HOGENOM" id="CLU_2390719_0_0_1"/>
<dbReference type="GO" id="GO:0005634">
    <property type="term" value="C:nucleus"/>
    <property type="evidence" value="ECO:0007669"/>
    <property type="project" value="TreeGrafter"/>
</dbReference>
<dbReference type="EMBL" id="JH598203">
    <property type="status" value="NOT_ANNOTATED_CDS"/>
    <property type="molecule type" value="Genomic_DNA"/>
</dbReference>
<dbReference type="VEuPathDB" id="FungiDB:HpaG805062"/>
<dbReference type="InParanoid" id="M4BFJ3"/>
<protein>
    <recommendedName>
        <fullName evidence="2">Ubiquitin-fold modifier 1</fullName>
    </recommendedName>
</protein>
<keyword evidence="6" id="KW-1185">Reference proteome</keyword>
<dbReference type="SUPFAM" id="SSF54236">
    <property type="entry name" value="Ubiquitin-like"/>
    <property type="match status" value="1"/>
</dbReference>
<evidence type="ECO:0000256" key="3">
    <source>
        <dbReference type="ARBA" id="ARBA00022499"/>
    </source>
</evidence>
<dbReference type="GO" id="GO:1990592">
    <property type="term" value="P:protein K69-linked ufmylation"/>
    <property type="evidence" value="ECO:0007669"/>
    <property type="project" value="TreeGrafter"/>
</dbReference>
<evidence type="ECO:0000313" key="5">
    <source>
        <dbReference type="EnsemblProtists" id="HpaP805062"/>
    </source>
</evidence>
<dbReference type="Proteomes" id="UP000011713">
    <property type="component" value="Unassembled WGS sequence"/>
</dbReference>